<protein>
    <submittedName>
        <fullName evidence="1">Uncharacterized protein</fullName>
    </submittedName>
</protein>
<keyword evidence="2" id="KW-1185">Reference proteome</keyword>
<accession>A0A4C1Z827</accession>
<evidence type="ECO:0000313" key="2">
    <source>
        <dbReference type="Proteomes" id="UP000299102"/>
    </source>
</evidence>
<dbReference type="EMBL" id="BGZK01001602">
    <property type="protein sequence ID" value="GBP83059.1"/>
    <property type="molecule type" value="Genomic_DNA"/>
</dbReference>
<gene>
    <name evidence="1" type="ORF">EVAR_31859_1</name>
</gene>
<organism evidence="1 2">
    <name type="scientific">Eumeta variegata</name>
    <name type="common">Bagworm moth</name>
    <name type="synonym">Eumeta japonica</name>
    <dbReference type="NCBI Taxonomy" id="151549"/>
    <lineage>
        <taxon>Eukaryota</taxon>
        <taxon>Metazoa</taxon>
        <taxon>Ecdysozoa</taxon>
        <taxon>Arthropoda</taxon>
        <taxon>Hexapoda</taxon>
        <taxon>Insecta</taxon>
        <taxon>Pterygota</taxon>
        <taxon>Neoptera</taxon>
        <taxon>Endopterygota</taxon>
        <taxon>Lepidoptera</taxon>
        <taxon>Glossata</taxon>
        <taxon>Ditrysia</taxon>
        <taxon>Tineoidea</taxon>
        <taxon>Psychidae</taxon>
        <taxon>Oiketicinae</taxon>
        <taxon>Eumeta</taxon>
    </lineage>
</organism>
<dbReference type="AlphaFoldDB" id="A0A4C1Z827"/>
<sequence>MFTGLRLRALGRSLEANELQQGKEVAITANACVCISAASNTAAVGRVTGHATRSGMVATRQMFQDKGSFRHTMICVARRAIYPPASRPLSCRCVTAPLSLPPRSPLESRPQP</sequence>
<evidence type="ECO:0000313" key="1">
    <source>
        <dbReference type="EMBL" id="GBP83059.1"/>
    </source>
</evidence>
<name>A0A4C1Z827_EUMVA</name>
<dbReference type="Proteomes" id="UP000299102">
    <property type="component" value="Unassembled WGS sequence"/>
</dbReference>
<reference evidence="1 2" key="1">
    <citation type="journal article" date="2019" name="Commun. Biol.">
        <title>The bagworm genome reveals a unique fibroin gene that provides high tensile strength.</title>
        <authorList>
            <person name="Kono N."/>
            <person name="Nakamura H."/>
            <person name="Ohtoshi R."/>
            <person name="Tomita M."/>
            <person name="Numata K."/>
            <person name="Arakawa K."/>
        </authorList>
    </citation>
    <scope>NUCLEOTIDE SEQUENCE [LARGE SCALE GENOMIC DNA]</scope>
</reference>
<proteinExistence type="predicted"/>
<comment type="caution">
    <text evidence="1">The sequence shown here is derived from an EMBL/GenBank/DDBJ whole genome shotgun (WGS) entry which is preliminary data.</text>
</comment>